<keyword evidence="4" id="KW-1185">Reference proteome</keyword>
<dbReference type="AlphaFoldDB" id="A0AAV9Y1Q4"/>
<feature type="region of interest" description="Disordered" evidence="2">
    <location>
        <begin position="276"/>
        <end position="296"/>
    </location>
</feature>
<evidence type="ECO:0000313" key="3">
    <source>
        <dbReference type="EMBL" id="KAK6590871.1"/>
    </source>
</evidence>
<proteinExistence type="predicted"/>
<dbReference type="Proteomes" id="UP001311799">
    <property type="component" value="Unassembled WGS sequence"/>
</dbReference>
<dbReference type="EMBL" id="JAWDEY010000002">
    <property type="protein sequence ID" value="KAK6590871.1"/>
    <property type="molecule type" value="Genomic_DNA"/>
</dbReference>
<evidence type="ECO:0000313" key="4">
    <source>
        <dbReference type="Proteomes" id="UP001311799"/>
    </source>
</evidence>
<keyword evidence="1" id="KW-0175">Coiled coil</keyword>
<evidence type="ECO:0000256" key="2">
    <source>
        <dbReference type="SAM" id="MobiDB-lite"/>
    </source>
</evidence>
<organism evidence="3 4">
    <name type="scientific">Cryptosporidium xiaoi</name>
    <dbReference type="NCBI Taxonomy" id="659607"/>
    <lineage>
        <taxon>Eukaryota</taxon>
        <taxon>Sar</taxon>
        <taxon>Alveolata</taxon>
        <taxon>Apicomplexa</taxon>
        <taxon>Conoidasida</taxon>
        <taxon>Coccidia</taxon>
        <taxon>Eucoccidiorida</taxon>
        <taxon>Eimeriorina</taxon>
        <taxon>Cryptosporidiidae</taxon>
        <taxon>Cryptosporidium</taxon>
    </lineage>
</organism>
<evidence type="ECO:0008006" key="5">
    <source>
        <dbReference type="Google" id="ProtNLM"/>
    </source>
</evidence>
<protein>
    <recommendedName>
        <fullName evidence="5">DUF3668 domain-containing protein</fullName>
    </recommendedName>
</protein>
<gene>
    <name evidence="3" type="ORF">RS030_111870</name>
</gene>
<feature type="compositionally biased region" description="Polar residues" evidence="2">
    <location>
        <begin position="280"/>
        <end position="296"/>
    </location>
</feature>
<comment type="caution">
    <text evidence="3">The sequence shown here is derived from an EMBL/GenBank/DDBJ whole genome shotgun (WGS) entry which is preliminary data.</text>
</comment>
<reference evidence="3 4" key="1">
    <citation type="submission" date="2023-10" db="EMBL/GenBank/DDBJ databases">
        <title>Comparative genomics analysis reveals potential genetic determinants of host preference in Cryptosporidium xiaoi.</title>
        <authorList>
            <person name="Xiao L."/>
            <person name="Li J."/>
        </authorList>
    </citation>
    <scope>NUCLEOTIDE SEQUENCE [LARGE SCALE GENOMIC DNA]</scope>
    <source>
        <strain evidence="3 4">52996</strain>
    </source>
</reference>
<accession>A0AAV9Y1Q4</accession>
<name>A0AAV9Y1Q4_9CRYT</name>
<sequence>MANKEFLSEWFSIEDIGNEALNIDNLKESDWFNIEHNNEIKSDNYISPNYESNQNSVTWNLTIRFKSISLQNPATLIFTAPNWYKIIKGQNDIYPSKCPKTNPPVPCRRSTTLFTNTEIEINSKIMCSWKEIFDRLNIEPLQIEVYKVNPFGDREIHSIGYVNLKHIFIQPEEIKPEIINSYIYGKNSYRIWPTRVLLYPKIVKTDNNDNIESDNNIDQGINIDNNDNGESVPIGLIEVDIILEDCEKQNISEGNIFSRKNSKNINIECNSSNTRKKLPINNSPKTKNMNKLKSVSPSINKNKDYSMIKHNIQPQIIENEFELPFFEQKDLNYTENMFDFDLQYVNFNKISKFKPKLDLFNPGNDNLSSNILDSINEEIKTNVDIDSIAFCDSDDESQNISNKLTKWKLIEKERFIEHLWKLEDEFRKITISRQEVIMRDFINNINTKTKKIGKLENLVTDKIFKLKNKENSIDNINNENSKKIQLLKCEHKKILELQKNDYIVKLDIEKKKMRLLESEKNKWIKKYNDLESNMDKVFKELQDLKNSRKTELYYKNELLRKDEFIQLQETQINQLKDTVELLKASRDHIKLNFEKFVSSLDLIKNISNDSSNNMCLPHNIDSLVESGIYNENDEFIQYLKNN</sequence>
<evidence type="ECO:0000256" key="1">
    <source>
        <dbReference type="SAM" id="Coils"/>
    </source>
</evidence>
<feature type="coiled-coil region" evidence="1">
    <location>
        <begin position="466"/>
        <end position="585"/>
    </location>
</feature>